<gene>
    <name evidence="1" type="ORF">ETAA8_42000</name>
</gene>
<proteinExistence type="predicted"/>
<evidence type="ECO:0000313" key="2">
    <source>
        <dbReference type="Proteomes" id="UP000315017"/>
    </source>
</evidence>
<dbReference type="AlphaFoldDB" id="A0A517YFT6"/>
<reference evidence="1 2" key="1">
    <citation type="submission" date="2019-02" db="EMBL/GenBank/DDBJ databases">
        <title>Deep-cultivation of Planctomycetes and their phenomic and genomic characterization uncovers novel biology.</title>
        <authorList>
            <person name="Wiegand S."/>
            <person name="Jogler M."/>
            <person name="Boedeker C."/>
            <person name="Pinto D."/>
            <person name="Vollmers J."/>
            <person name="Rivas-Marin E."/>
            <person name="Kohn T."/>
            <person name="Peeters S.H."/>
            <person name="Heuer A."/>
            <person name="Rast P."/>
            <person name="Oberbeckmann S."/>
            <person name="Bunk B."/>
            <person name="Jeske O."/>
            <person name="Meyerdierks A."/>
            <person name="Storesund J.E."/>
            <person name="Kallscheuer N."/>
            <person name="Luecker S."/>
            <person name="Lage O.M."/>
            <person name="Pohl T."/>
            <person name="Merkel B.J."/>
            <person name="Hornburger P."/>
            <person name="Mueller R.-W."/>
            <person name="Bruemmer F."/>
            <person name="Labrenz M."/>
            <person name="Spormann A.M."/>
            <person name="Op den Camp H."/>
            <person name="Overmann J."/>
            <person name="Amann R."/>
            <person name="Jetten M.S.M."/>
            <person name="Mascher T."/>
            <person name="Medema M.H."/>
            <person name="Devos D.P."/>
            <person name="Kaster A.-K."/>
            <person name="Ovreas L."/>
            <person name="Rohde M."/>
            <person name="Galperin M.Y."/>
            <person name="Jogler C."/>
        </authorList>
    </citation>
    <scope>NUCLEOTIDE SEQUENCE [LARGE SCALE GENOMIC DNA]</scope>
    <source>
        <strain evidence="1 2">ETA_A8</strain>
    </source>
</reference>
<protein>
    <submittedName>
        <fullName evidence="1">Uncharacterized protein</fullName>
    </submittedName>
</protein>
<dbReference type="EMBL" id="CP036274">
    <property type="protein sequence ID" value="QDU29093.1"/>
    <property type="molecule type" value="Genomic_DNA"/>
</dbReference>
<dbReference type="Proteomes" id="UP000315017">
    <property type="component" value="Chromosome"/>
</dbReference>
<name>A0A517YFT6_9BACT</name>
<dbReference type="RefSeq" id="WP_145092392.1">
    <property type="nucleotide sequence ID" value="NZ_CP036274.1"/>
</dbReference>
<accession>A0A517YFT6</accession>
<organism evidence="1 2">
    <name type="scientific">Anatilimnocola aggregata</name>
    <dbReference type="NCBI Taxonomy" id="2528021"/>
    <lineage>
        <taxon>Bacteria</taxon>
        <taxon>Pseudomonadati</taxon>
        <taxon>Planctomycetota</taxon>
        <taxon>Planctomycetia</taxon>
        <taxon>Pirellulales</taxon>
        <taxon>Pirellulaceae</taxon>
        <taxon>Anatilimnocola</taxon>
    </lineage>
</organism>
<dbReference type="KEGG" id="aagg:ETAA8_42000"/>
<sequence>MLRSGLLVALSLIGLLTAGCEKVVKRYEVSGKITYQGQPIPAGIIYFDPDIAAGGKGLQGFAVIKDGTYDTRVEGGLGPVGGKYVLRIHGNNGIPEPELVMGRPLFGEITIPKELPAADTQLEDIDVPLQSP</sequence>
<evidence type="ECO:0000313" key="1">
    <source>
        <dbReference type="EMBL" id="QDU29093.1"/>
    </source>
</evidence>
<dbReference type="PROSITE" id="PS51257">
    <property type="entry name" value="PROKAR_LIPOPROTEIN"/>
    <property type="match status" value="1"/>
</dbReference>
<dbReference type="OrthoDB" id="289094at2"/>
<keyword evidence="2" id="KW-1185">Reference proteome</keyword>